<dbReference type="Gene3D" id="3.40.190.290">
    <property type="match status" value="1"/>
</dbReference>
<feature type="domain" description="HTH lysR-type" evidence="5">
    <location>
        <begin position="1"/>
        <end position="58"/>
    </location>
</feature>
<dbReference type="Pfam" id="PF03466">
    <property type="entry name" value="LysR_substrate"/>
    <property type="match status" value="1"/>
</dbReference>
<keyword evidence="2" id="KW-0805">Transcription regulation</keyword>
<dbReference type="Gene3D" id="1.10.10.10">
    <property type="entry name" value="Winged helix-like DNA-binding domain superfamily/Winged helix DNA-binding domain"/>
    <property type="match status" value="1"/>
</dbReference>
<dbReference type="InterPro" id="IPR036390">
    <property type="entry name" value="WH_DNA-bd_sf"/>
</dbReference>
<dbReference type="PRINTS" id="PR00039">
    <property type="entry name" value="HTHLYSR"/>
</dbReference>
<dbReference type="InterPro" id="IPR005119">
    <property type="entry name" value="LysR_subst-bd"/>
</dbReference>
<dbReference type="SUPFAM" id="SSF53850">
    <property type="entry name" value="Periplasmic binding protein-like II"/>
    <property type="match status" value="1"/>
</dbReference>
<proteinExistence type="inferred from homology"/>
<evidence type="ECO:0000259" key="5">
    <source>
        <dbReference type="PROSITE" id="PS50931"/>
    </source>
</evidence>
<evidence type="ECO:0000256" key="2">
    <source>
        <dbReference type="ARBA" id="ARBA00023015"/>
    </source>
</evidence>
<dbReference type="RefSeq" id="WP_209685151.1">
    <property type="nucleotide sequence ID" value="NZ_JAGGLU010000001.1"/>
</dbReference>
<dbReference type="InterPro" id="IPR050950">
    <property type="entry name" value="HTH-type_LysR_regulators"/>
</dbReference>
<keyword evidence="7" id="KW-1185">Reference proteome</keyword>
<name>A0ABS4MB64_9LACO</name>
<dbReference type="GO" id="GO:0003677">
    <property type="term" value="F:DNA binding"/>
    <property type="evidence" value="ECO:0007669"/>
    <property type="project" value="UniProtKB-KW"/>
</dbReference>
<comment type="caution">
    <text evidence="6">The sequence shown here is derived from an EMBL/GenBank/DDBJ whole genome shotgun (WGS) entry which is preliminary data.</text>
</comment>
<dbReference type="PROSITE" id="PS50931">
    <property type="entry name" value="HTH_LYSR"/>
    <property type="match status" value="1"/>
</dbReference>
<keyword evidence="3 6" id="KW-0238">DNA-binding</keyword>
<accession>A0ABS4MB64</accession>
<reference evidence="6 7" key="1">
    <citation type="submission" date="2021-03" db="EMBL/GenBank/DDBJ databases">
        <title>Genomic Encyclopedia of Type Strains, Phase IV (KMG-IV): sequencing the most valuable type-strain genomes for metagenomic binning, comparative biology and taxonomic classification.</title>
        <authorList>
            <person name="Goeker M."/>
        </authorList>
    </citation>
    <scope>NUCLEOTIDE SEQUENCE [LARGE SCALE GENOMIC DNA]</scope>
    <source>
        <strain evidence="6 7">DSM 101872</strain>
    </source>
</reference>
<dbReference type="SUPFAM" id="SSF46785">
    <property type="entry name" value="Winged helix' DNA-binding domain"/>
    <property type="match status" value="1"/>
</dbReference>
<dbReference type="PANTHER" id="PTHR30419">
    <property type="entry name" value="HTH-TYPE TRANSCRIPTIONAL REGULATOR YBHD"/>
    <property type="match status" value="1"/>
</dbReference>
<keyword evidence="4" id="KW-0804">Transcription</keyword>
<evidence type="ECO:0000313" key="6">
    <source>
        <dbReference type="EMBL" id="MBP2056878.1"/>
    </source>
</evidence>
<dbReference type="Pfam" id="PF00126">
    <property type="entry name" value="HTH_1"/>
    <property type="match status" value="1"/>
</dbReference>
<dbReference type="InterPro" id="IPR036388">
    <property type="entry name" value="WH-like_DNA-bd_sf"/>
</dbReference>
<gene>
    <name evidence="6" type="ORF">J2Z60_000040</name>
</gene>
<dbReference type="Proteomes" id="UP001519292">
    <property type="component" value="Unassembled WGS sequence"/>
</dbReference>
<evidence type="ECO:0000256" key="1">
    <source>
        <dbReference type="ARBA" id="ARBA00009437"/>
    </source>
</evidence>
<evidence type="ECO:0000256" key="4">
    <source>
        <dbReference type="ARBA" id="ARBA00023163"/>
    </source>
</evidence>
<dbReference type="InterPro" id="IPR000847">
    <property type="entry name" value="LysR_HTH_N"/>
</dbReference>
<protein>
    <submittedName>
        <fullName evidence="6">DNA-binding transcriptional LysR family regulator</fullName>
    </submittedName>
</protein>
<dbReference type="PANTHER" id="PTHR30419:SF28">
    <property type="entry name" value="HTH-TYPE TRANSCRIPTIONAL REGULATOR BSDA"/>
    <property type="match status" value="1"/>
</dbReference>
<sequence>MNLRHLQFFIELAKTQHMAKAAEALGISQPSLSYAINSLEQELKVPLFEKDGRNIKLTNYGQIYLQYVEASLNTLNEGNEYINELLDVNNGHINIGFTFTMGQDIVPRLITAFKKEPKKKNISFSYFQGTTSELIDQLLDDKLDIVLSSMPPLQSREQLNIRHLLNQELLVAIPNEYPFKNNTTISLSELAKYPFILYSKNSGLRSDIDRLLSAAKVKPRIQFESLEDNSIIGFVHYNFGIAIIPHLPNLVNDRVKLLHLSDKQNWHRLYCITRANHFLAPSAASFQDFIQKYCRFNYLDQNRLI</sequence>
<evidence type="ECO:0000256" key="3">
    <source>
        <dbReference type="ARBA" id="ARBA00023125"/>
    </source>
</evidence>
<comment type="similarity">
    <text evidence="1">Belongs to the LysR transcriptional regulatory family.</text>
</comment>
<dbReference type="EMBL" id="JAGGLU010000001">
    <property type="protein sequence ID" value="MBP2056878.1"/>
    <property type="molecule type" value="Genomic_DNA"/>
</dbReference>
<organism evidence="6 7">
    <name type="scientific">Lactobacillus colini</name>
    <dbReference type="NCBI Taxonomy" id="1819254"/>
    <lineage>
        <taxon>Bacteria</taxon>
        <taxon>Bacillati</taxon>
        <taxon>Bacillota</taxon>
        <taxon>Bacilli</taxon>
        <taxon>Lactobacillales</taxon>
        <taxon>Lactobacillaceae</taxon>
        <taxon>Lactobacillus</taxon>
    </lineage>
</organism>
<evidence type="ECO:0000313" key="7">
    <source>
        <dbReference type="Proteomes" id="UP001519292"/>
    </source>
</evidence>